<reference evidence="11 12" key="1">
    <citation type="submission" date="2015-10" db="EMBL/GenBank/DDBJ databases">
        <title>Metagenome-Assembled Genomes uncover a global brackish microbiome.</title>
        <authorList>
            <person name="Hugerth L.W."/>
            <person name="Larsson J."/>
            <person name="Alneberg J."/>
            <person name="Lindh M.V."/>
            <person name="Legrand C."/>
            <person name="Pinhassi J."/>
            <person name="Andersson A.F."/>
        </authorList>
    </citation>
    <scope>NUCLEOTIDE SEQUENCE [LARGE SCALE GENOMIC DNA]</scope>
    <source>
        <strain evidence="11">BACL18 MAG-120507-bin52</strain>
    </source>
</reference>
<dbReference type="Proteomes" id="UP000051269">
    <property type="component" value="Unassembled WGS sequence"/>
</dbReference>
<comment type="catalytic activity">
    <reaction evidence="9">
        <text>N-terminal S-1,2-diacyl-sn-glyceryl-L-cysteinyl-[lipoprotein] + a glycerophospholipid = N-acyl-S-1,2-diacyl-sn-glyceryl-L-cysteinyl-[lipoprotein] + a 2-acyl-sn-glycero-3-phospholipid + H(+)</text>
        <dbReference type="Rhea" id="RHEA:48228"/>
        <dbReference type="Rhea" id="RHEA-COMP:14681"/>
        <dbReference type="Rhea" id="RHEA-COMP:14684"/>
        <dbReference type="ChEBI" id="CHEBI:15378"/>
        <dbReference type="ChEBI" id="CHEBI:136912"/>
        <dbReference type="ChEBI" id="CHEBI:140656"/>
        <dbReference type="ChEBI" id="CHEBI:140657"/>
        <dbReference type="ChEBI" id="CHEBI:140660"/>
        <dbReference type="EC" id="2.3.1.269"/>
    </reaction>
</comment>
<dbReference type="PROSITE" id="PS50263">
    <property type="entry name" value="CN_HYDROLASE"/>
    <property type="match status" value="1"/>
</dbReference>
<dbReference type="CDD" id="cd07571">
    <property type="entry name" value="ALP_N-acyl_transferase"/>
    <property type="match status" value="1"/>
</dbReference>
<evidence type="ECO:0000256" key="6">
    <source>
        <dbReference type="ARBA" id="ARBA00022989"/>
    </source>
</evidence>
<comment type="similarity">
    <text evidence="2 9">Belongs to the CN hydrolase family. Apolipoprotein N-acyltransferase subfamily.</text>
</comment>
<dbReference type="PANTHER" id="PTHR38686">
    <property type="entry name" value="APOLIPOPROTEIN N-ACYLTRANSFERASE"/>
    <property type="match status" value="1"/>
</dbReference>
<keyword evidence="3 9" id="KW-1003">Cell membrane</keyword>
<dbReference type="InterPro" id="IPR004563">
    <property type="entry name" value="Apolipo_AcylTrfase"/>
</dbReference>
<keyword evidence="5 9" id="KW-0812">Transmembrane</keyword>
<evidence type="ECO:0000259" key="10">
    <source>
        <dbReference type="PROSITE" id="PS50263"/>
    </source>
</evidence>
<evidence type="ECO:0000256" key="2">
    <source>
        <dbReference type="ARBA" id="ARBA00010065"/>
    </source>
</evidence>
<evidence type="ECO:0000256" key="7">
    <source>
        <dbReference type="ARBA" id="ARBA00023136"/>
    </source>
</evidence>
<feature type="transmembrane region" description="Helical" evidence="9">
    <location>
        <begin position="111"/>
        <end position="131"/>
    </location>
</feature>
<dbReference type="InterPro" id="IPR045378">
    <property type="entry name" value="LNT_N"/>
</dbReference>
<keyword evidence="8 9" id="KW-0012">Acyltransferase</keyword>
<keyword evidence="7 9" id="KW-0472">Membrane</keyword>
<keyword evidence="6 9" id="KW-1133">Transmembrane helix</keyword>
<keyword evidence="4 9" id="KW-0808">Transferase</keyword>
<feature type="transmembrane region" description="Helical" evidence="9">
    <location>
        <begin position="54"/>
        <end position="72"/>
    </location>
</feature>
<dbReference type="HAMAP" id="MF_01148">
    <property type="entry name" value="Lnt"/>
    <property type="match status" value="1"/>
</dbReference>
<name>A0A0R2RKW8_9BACT</name>
<feature type="domain" description="CN hydrolase" evidence="10">
    <location>
        <begin position="234"/>
        <end position="483"/>
    </location>
</feature>
<feature type="transmembrane region" description="Helical" evidence="9">
    <location>
        <begin position="23"/>
        <end position="42"/>
    </location>
</feature>
<evidence type="ECO:0000256" key="5">
    <source>
        <dbReference type="ARBA" id="ARBA00022692"/>
    </source>
</evidence>
<organism evidence="11 12">
    <name type="scientific">Verrucomicrobia subdivision 6 bacterium BACL9 MAG-120507-bin52</name>
    <dbReference type="NCBI Taxonomy" id="1655590"/>
    <lineage>
        <taxon>Bacteria</taxon>
        <taxon>Pseudomonadati</taxon>
        <taxon>Verrucomicrobiota</taxon>
        <taxon>Verrucomicrobiia</taxon>
        <taxon>Verrucomicrobiales</taxon>
        <taxon>Verrucomicrobia subdivision 6</taxon>
    </lineage>
</organism>
<protein>
    <recommendedName>
        <fullName evidence="9">Apolipoprotein N-acyltransferase</fullName>
        <shortName evidence="9">ALP N-acyltransferase</shortName>
        <ecNumber evidence="9">2.3.1.269</ecNumber>
    </recommendedName>
</protein>
<evidence type="ECO:0000256" key="1">
    <source>
        <dbReference type="ARBA" id="ARBA00004651"/>
    </source>
</evidence>
<dbReference type="GO" id="GO:0005886">
    <property type="term" value="C:plasma membrane"/>
    <property type="evidence" value="ECO:0007669"/>
    <property type="project" value="UniProtKB-SubCell"/>
</dbReference>
<dbReference type="AlphaFoldDB" id="A0A0R2RKW8"/>
<dbReference type="UniPathway" id="UPA00666"/>
<accession>A0A0R2RKW8</accession>
<dbReference type="PANTHER" id="PTHR38686:SF1">
    <property type="entry name" value="APOLIPOPROTEIN N-ACYLTRANSFERASE"/>
    <property type="match status" value="1"/>
</dbReference>
<comment type="pathway">
    <text evidence="9">Protein modification; lipoprotein biosynthesis (N-acyl transfer).</text>
</comment>
<evidence type="ECO:0000256" key="3">
    <source>
        <dbReference type="ARBA" id="ARBA00022475"/>
    </source>
</evidence>
<comment type="caution">
    <text evidence="11">The sequence shown here is derived from an EMBL/GenBank/DDBJ whole genome shotgun (WGS) entry which is preliminary data.</text>
</comment>
<feature type="transmembrane region" description="Helical" evidence="9">
    <location>
        <begin position="200"/>
        <end position="219"/>
    </location>
</feature>
<dbReference type="GO" id="GO:0042158">
    <property type="term" value="P:lipoprotein biosynthetic process"/>
    <property type="evidence" value="ECO:0007669"/>
    <property type="project" value="UniProtKB-UniRule"/>
</dbReference>
<dbReference type="Gene3D" id="3.60.110.10">
    <property type="entry name" value="Carbon-nitrogen hydrolase"/>
    <property type="match status" value="1"/>
</dbReference>
<evidence type="ECO:0000256" key="8">
    <source>
        <dbReference type="ARBA" id="ARBA00023315"/>
    </source>
</evidence>
<evidence type="ECO:0000256" key="9">
    <source>
        <dbReference type="HAMAP-Rule" id="MF_01148"/>
    </source>
</evidence>
<dbReference type="SUPFAM" id="SSF56317">
    <property type="entry name" value="Carbon-nitrogen hydrolase"/>
    <property type="match status" value="1"/>
</dbReference>
<feature type="transmembrane region" description="Helical" evidence="9">
    <location>
        <begin position="151"/>
        <end position="179"/>
    </location>
</feature>
<comment type="subcellular location">
    <subcellularLocation>
        <location evidence="1 9">Cell membrane</location>
        <topology evidence="1 9">Multi-pass membrane protein</topology>
    </subcellularLocation>
</comment>
<evidence type="ECO:0000313" key="11">
    <source>
        <dbReference type="EMBL" id="KRO63062.1"/>
    </source>
</evidence>
<dbReference type="EC" id="2.3.1.269" evidence="9"/>
<sequence>MYGIPSVGWICAGLTGLGLTLGFAPFSQPLAGWLALIPLAYYGVRERPKLRESFLLGWFAGVTHFLTTFSWLTSVTVAGWMVLCVYMAIYPALWFVLWVQFARGDTERMTSGWNICHVVLGASAWVVTEWLRGIVFSGFGWNGLGVSQGSLLLLAQVAELGGVSILSWVVAFGGLTLTLTARRFELEIRGSQKWKPRWDFTAGVLVLGVTMVYGSRAVLRPQENPVVTLSYAAIQPAVPQDPWRSAKMVKVAEELTRWSEIALVAHAPVDLLVWPESLAGTGWREEPAFQAAVQKVRRLGARSLLAGSLDIRGPETFNSAVLFTGAEGNPVQVYDKSHLVIMGEYVPLAGTFPWLRKMVPPGGDLTAGKEPGILELVGSGVRIAPLICFEDSMARVVRRAAKKLPHLLVNLTNDAWFGKSAGARQHLENARFRAIETRLPLLRATNDGVTALINPRGVLVSELCGSESRSVQEPGFLAGELDLTEPRETFYVQWGEWPVWGSMLLVALGIWMSRKVA</sequence>
<proteinExistence type="inferred from homology"/>
<evidence type="ECO:0000313" key="12">
    <source>
        <dbReference type="Proteomes" id="UP000051269"/>
    </source>
</evidence>
<dbReference type="EMBL" id="LIBO01000010">
    <property type="protein sequence ID" value="KRO63062.1"/>
    <property type="molecule type" value="Genomic_DNA"/>
</dbReference>
<dbReference type="Pfam" id="PF20154">
    <property type="entry name" value="LNT_N"/>
    <property type="match status" value="1"/>
</dbReference>
<feature type="transmembrane region" description="Helical" evidence="9">
    <location>
        <begin position="78"/>
        <end position="99"/>
    </location>
</feature>
<gene>
    <name evidence="9" type="primary">lnt</name>
    <name evidence="11" type="ORF">ABR82_01320</name>
</gene>
<dbReference type="NCBIfam" id="TIGR00546">
    <property type="entry name" value="lnt"/>
    <property type="match status" value="1"/>
</dbReference>
<evidence type="ECO:0000256" key="4">
    <source>
        <dbReference type="ARBA" id="ARBA00022679"/>
    </source>
</evidence>
<dbReference type="InterPro" id="IPR036526">
    <property type="entry name" value="C-N_Hydrolase_sf"/>
</dbReference>
<comment type="function">
    <text evidence="9">Catalyzes the phospholipid dependent N-acylation of the N-terminal cysteine of apolipoprotein, the last step in lipoprotein maturation.</text>
</comment>
<dbReference type="GO" id="GO:0016410">
    <property type="term" value="F:N-acyltransferase activity"/>
    <property type="evidence" value="ECO:0007669"/>
    <property type="project" value="UniProtKB-UniRule"/>
</dbReference>
<dbReference type="InterPro" id="IPR003010">
    <property type="entry name" value="C-N_Hydrolase"/>
</dbReference>
<dbReference type="Pfam" id="PF00795">
    <property type="entry name" value="CN_hydrolase"/>
    <property type="match status" value="1"/>
</dbReference>